<dbReference type="GO" id="GO:0055129">
    <property type="term" value="P:L-proline biosynthetic process"/>
    <property type="evidence" value="ECO:0007669"/>
    <property type="project" value="TreeGrafter"/>
</dbReference>
<organism evidence="5 6">
    <name type="scientific">Paragemmobacter aquarius</name>
    <dbReference type="NCBI Taxonomy" id="2169400"/>
    <lineage>
        <taxon>Bacteria</taxon>
        <taxon>Pseudomonadati</taxon>
        <taxon>Pseudomonadota</taxon>
        <taxon>Alphaproteobacteria</taxon>
        <taxon>Rhodobacterales</taxon>
        <taxon>Paracoccaceae</taxon>
        <taxon>Paragemmobacter</taxon>
    </lineage>
</organism>
<dbReference type="SUPFAM" id="SSF51735">
    <property type="entry name" value="NAD(P)-binding Rossmann-fold domains"/>
    <property type="match status" value="1"/>
</dbReference>
<evidence type="ECO:0000259" key="4">
    <source>
        <dbReference type="Pfam" id="PF14748"/>
    </source>
</evidence>
<accession>A0A2S0ULX7</accession>
<dbReference type="Gene3D" id="3.40.50.720">
    <property type="entry name" value="NAD(P)-binding Rossmann-like Domain"/>
    <property type="match status" value="1"/>
</dbReference>
<dbReference type="EMBL" id="CP028918">
    <property type="protein sequence ID" value="AWB48815.1"/>
    <property type="molecule type" value="Genomic_DNA"/>
</dbReference>
<dbReference type="GO" id="GO:0004735">
    <property type="term" value="F:pyrroline-5-carboxylate reductase activity"/>
    <property type="evidence" value="ECO:0007669"/>
    <property type="project" value="TreeGrafter"/>
</dbReference>
<dbReference type="Proteomes" id="UP000244496">
    <property type="component" value="Chromosome"/>
</dbReference>
<sequence>MRVPRASPEERDTPMTTIGILGTGHLAEFLIRGAAGKGYRFLIAPSRRAGTLAQRADVTLAASNQQVVDQADVILACLPAREGLSILQSLGFRQGQSVLSAMAGTRHAPLAAAIAPAAAFCTMMPGHANAYGAGPCLLYPPDRTWEQFLQTLGPVHPFIDEHAFVTATAFGALSGASFFLIDTMVQWFAANGLPEAQARRLVAETFIGNATVVLTETATLAEITPGIATPGGITQALVKSLTADDALTAWHRALDIVLARVRGET</sequence>
<keyword evidence="6" id="KW-1185">Reference proteome</keyword>
<evidence type="ECO:0000259" key="3">
    <source>
        <dbReference type="Pfam" id="PF03807"/>
    </source>
</evidence>
<dbReference type="InterPro" id="IPR029036">
    <property type="entry name" value="P5CR_dimer"/>
</dbReference>
<reference evidence="5 6" key="1">
    <citation type="submission" date="2018-04" db="EMBL/GenBank/DDBJ databases">
        <title>Genome sequencing of Gemmobacter.</title>
        <authorList>
            <person name="Yi H."/>
            <person name="Baek M.-G."/>
        </authorList>
    </citation>
    <scope>NUCLEOTIDE SEQUENCE [LARGE SCALE GENOMIC DNA]</scope>
    <source>
        <strain evidence="5 6">HYN0069</strain>
    </source>
</reference>
<proteinExistence type="inferred from homology"/>
<keyword evidence="2" id="KW-0560">Oxidoreductase</keyword>
<dbReference type="InterPro" id="IPR028939">
    <property type="entry name" value="P5C_Rdtase_cat_N"/>
</dbReference>
<evidence type="ECO:0008006" key="7">
    <source>
        <dbReference type="Google" id="ProtNLM"/>
    </source>
</evidence>
<dbReference type="PANTHER" id="PTHR11645:SF0">
    <property type="entry name" value="PYRROLINE-5-CARBOXYLATE REDUCTASE 3"/>
    <property type="match status" value="1"/>
</dbReference>
<dbReference type="KEGG" id="geh:HYN69_10115"/>
<dbReference type="InterPro" id="IPR036291">
    <property type="entry name" value="NAD(P)-bd_dom_sf"/>
</dbReference>
<evidence type="ECO:0000313" key="6">
    <source>
        <dbReference type="Proteomes" id="UP000244496"/>
    </source>
</evidence>
<protein>
    <recommendedName>
        <fullName evidence="7">Pyrroline-5-carboxylate reductase</fullName>
    </recommendedName>
</protein>
<dbReference type="SUPFAM" id="SSF48179">
    <property type="entry name" value="6-phosphogluconate dehydrogenase C-terminal domain-like"/>
    <property type="match status" value="1"/>
</dbReference>
<gene>
    <name evidence="5" type="ORF">HYN69_10115</name>
</gene>
<dbReference type="InterPro" id="IPR008927">
    <property type="entry name" value="6-PGluconate_DH-like_C_sf"/>
</dbReference>
<dbReference type="Gene3D" id="1.10.3730.10">
    <property type="entry name" value="ProC C-terminal domain-like"/>
    <property type="match status" value="1"/>
</dbReference>
<evidence type="ECO:0000256" key="2">
    <source>
        <dbReference type="ARBA" id="ARBA00023002"/>
    </source>
</evidence>
<evidence type="ECO:0000313" key="5">
    <source>
        <dbReference type="EMBL" id="AWB48815.1"/>
    </source>
</evidence>
<name>A0A2S0ULX7_9RHOB</name>
<evidence type="ECO:0000256" key="1">
    <source>
        <dbReference type="ARBA" id="ARBA00005525"/>
    </source>
</evidence>
<feature type="domain" description="Pyrroline-5-carboxylate reductase dimerisation" evidence="4">
    <location>
        <begin position="166"/>
        <end position="260"/>
    </location>
</feature>
<dbReference type="Pfam" id="PF14748">
    <property type="entry name" value="P5CR_dimer"/>
    <property type="match status" value="1"/>
</dbReference>
<feature type="domain" description="Pyrroline-5-carboxylate reductase catalytic N-terminal" evidence="3">
    <location>
        <begin position="17"/>
        <end position="104"/>
    </location>
</feature>
<dbReference type="Pfam" id="PF03807">
    <property type="entry name" value="F420_oxidored"/>
    <property type="match status" value="1"/>
</dbReference>
<dbReference type="AlphaFoldDB" id="A0A2S0ULX7"/>
<dbReference type="PANTHER" id="PTHR11645">
    <property type="entry name" value="PYRROLINE-5-CARBOXYLATE REDUCTASE"/>
    <property type="match status" value="1"/>
</dbReference>
<comment type="similarity">
    <text evidence="1">Belongs to the pyrroline-5-carboxylate reductase family.</text>
</comment>